<dbReference type="InterPro" id="IPR049979">
    <property type="entry name" value="Cys_resp_CS_actino"/>
</dbReference>
<protein>
    <submittedName>
        <fullName evidence="1">Leader peptide</fullName>
    </submittedName>
</protein>
<evidence type="ECO:0000313" key="1">
    <source>
        <dbReference type="EMBL" id="MFD1939274.1"/>
    </source>
</evidence>
<name>A0ABW4TE04_9ACTN</name>
<dbReference type="NCBIfam" id="NF042934">
    <property type="entry name" value="cis_reg_atten"/>
    <property type="match status" value="1"/>
</dbReference>
<reference evidence="2" key="1">
    <citation type="journal article" date="2019" name="Int. J. Syst. Evol. Microbiol.">
        <title>The Global Catalogue of Microorganisms (GCM) 10K type strain sequencing project: providing services to taxonomists for standard genome sequencing and annotation.</title>
        <authorList>
            <consortium name="The Broad Institute Genomics Platform"/>
            <consortium name="The Broad Institute Genome Sequencing Center for Infectious Disease"/>
            <person name="Wu L."/>
            <person name="Ma J."/>
        </authorList>
    </citation>
    <scope>NUCLEOTIDE SEQUENCE [LARGE SCALE GENOMIC DNA]</scope>
    <source>
        <strain evidence="2">ICMP 6774ER</strain>
    </source>
</reference>
<sequence length="26" mass="3047">MIYSELLVARLHVDLMRQASALCAWR</sequence>
<accession>A0ABW4TE04</accession>
<gene>
    <name evidence="1" type="ORF">ACFSKW_48220</name>
</gene>
<proteinExistence type="predicted"/>
<comment type="caution">
    <text evidence="1">The sequence shown here is derived from an EMBL/GenBank/DDBJ whole genome shotgun (WGS) entry which is preliminary data.</text>
</comment>
<dbReference type="RefSeq" id="WP_379581480.1">
    <property type="nucleotide sequence ID" value="NZ_JBHUFV010000080.1"/>
</dbReference>
<dbReference type="EMBL" id="JBHUFV010000080">
    <property type="protein sequence ID" value="MFD1939274.1"/>
    <property type="molecule type" value="Genomic_DNA"/>
</dbReference>
<evidence type="ECO:0000313" key="2">
    <source>
        <dbReference type="Proteomes" id="UP001597368"/>
    </source>
</evidence>
<keyword evidence="2" id="KW-1185">Reference proteome</keyword>
<organism evidence="1 2">
    <name type="scientific">Nonomuraea mangrovi</name>
    <dbReference type="NCBI Taxonomy" id="2316207"/>
    <lineage>
        <taxon>Bacteria</taxon>
        <taxon>Bacillati</taxon>
        <taxon>Actinomycetota</taxon>
        <taxon>Actinomycetes</taxon>
        <taxon>Streptosporangiales</taxon>
        <taxon>Streptosporangiaceae</taxon>
        <taxon>Nonomuraea</taxon>
    </lineage>
</organism>
<dbReference type="Proteomes" id="UP001597368">
    <property type="component" value="Unassembled WGS sequence"/>
</dbReference>